<dbReference type="PANTHER" id="PTHR43861:SF1">
    <property type="entry name" value="TRANS-ACONITATE 2-METHYLTRANSFERASE"/>
    <property type="match status" value="1"/>
</dbReference>
<feature type="domain" description="Methyltransferase type 11" evidence="1">
    <location>
        <begin position="37"/>
        <end position="127"/>
    </location>
</feature>
<dbReference type="SUPFAM" id="SSF53335">
    <property type="entry name" value="S-adenosyl-L-methionine-dependent methyltransferases"/>
    <property type="match status" value="1"/>
</dbReference>
<comment type="caution">
    <text evidence="2">The sequence shown here is derived from an EMBL/GenBank/DDBJ whole genome shotgun (WGS) entry which is preliminary data.</text>
</comment>
<dbReference type="AlphaFoldDB" id="A0A839K5F4"/>
<dbReference type="Pfam" id="PF08241">
    <property type="entry name" value="Methyltransf_11"/>
    <property type="match status" value="1"/>
</dbReference>
<dbReference type="RefSeq" id="WP_228354148.1">
    <property type="nucleotide sequence ID" value="NZ_JACEGA010000001.1"/>
</dbReference>
<accession>A0A839K5F4</accession>
<organism evidence="2 3">
    <name type="scientific">Variimorphobacter saccharofermentans</name>
    <dbReference type="NCBI Taxonomy" id="2755051"/>
    <lineage>
        <taxon>Bacteria</taxon>
        <taxon>Bacillati</taxon>
        <taxon>Bacillota</taxon>
        <taxon>Clostridia</taxon>
        <taxon>Lachnospirales</taxon>
        <taxon>Lachnospiraceae</taxon>
        <taxon>Variimorphobacter</taxon>
    </lineage>
</organism>
<dbReference type="InterPro" id="IPR029063">
    <property type="entry name" value="SAM-dependent_MTases_sf"/>
</dbReference>
<dbReference type="EMBL" id="JACEGA010000001">
    <property type="protein sequence ID" value="MBB2184588.1"/>
    <property type="molecule type" value="Genomic_DNA"/>
</dbReference>
<evidence type="ECO:0000313" key="2">
    <source>
        <dbReference type="EMBL" id="MBB2184588.1"/>
    </source>
</evidence>
<name>A0A839K5F4_9FIRM</name>
<keyword evidence="3" id="KW-1185">Reference proteome</keyword>
<keyword evidence="2" id="KW-0808">Transferase</keyword>
<dbReference type="Gene3D" id="3.40.50.150">
    <property type="entry name" value="Vaccinia Virus protein VP39"/>
    <property type="match status" value="1"/>
</dbReference>
<protein>
    <submittedName>
        <fullName evidence="2">Methyltransferase domain-containing protein</fullName>
    </submittedName>
</protein>
<dbReference type="GO" id="GO:0008757">
    <property type="term" value="F:S-adenosylmethionine-dependent methyltransferase activity"/>
    <property type="evidence" value="ECO:0007669"/>
    <property type="project" value="InterPro"/>
</dbReference>
<reference evidence="2 3" key="1">
    <citation type="submission" date="2020-07" db="EMBL/GenBank/DDBJ databases">
        <title>Characterization and genome sequencing of isolate MD1, a novel member within the family Lachnospiraceae.</title>
        <authorList>
            <person name="Rettenmaier R."/>
            <person name="Di Bello L."/>
            <person name="Zinser C."/>
            <person name="Scheitz K."/>
            <person name="Liebl W."/>
            <person name="Zverlov V."/>
        </authorList>
    </citation>
    <scope>NUCLEOTIDE SEQUENCE [LARGE SCALE GENOMIC DNA]</scope>
    <source>
        <strain evidence="2 3">MD1</strain>
    </source>
</reference>
<dbReference type="InterPro" id="IPR013216">
    <property type="entry name" value="Methyltransf_11"/>
</dbReference>
<dbReference type="PANTHER" id="PTHR43861">
    <property type="entry name" value="TRANS-ACONITATE 2-METHYLTRANSFERASE-RELATED"/>
    <property type="match status" value="1"/>
</dbReference>
<dbReference type="GO" id="GO:0032259">
    <property type="term" value="P:methylation"/>
    <property type="evidence" value="ECO:0007669"/>
    <property type="project" value="UniProtKB-KW"/>
</dbReference>
<gene>
    <name evidence="2" type="ORF">H0486_17055</name>
</gene>
<evidence type="ECO:0000313" key="3">
    <source>
        <dbReference type="Proteomes" id="UP000574276"/>
    </source>
</evidence>
<dbReference type="CDD" id="cd02440">
    <property type="entry name" value="AdoMet_MTases"/>
    <property type="match status" value="1"/>
</dbReference>
<proteinExistence type="predicted"/>
<sequence length="253" mass="29035">MNIKWNAQGYTDNFKFVHQYGEDVLNLLDVKKGMRILDLGCGNGELTKRIADMGADVIGIDASKEMLEIARVKYPELTFIQENATSFTLDEPVDAVFSNAVFHWIDQQDALLDCVSNALKPNAYLVCEFGGYGNTQTIHHALGESFEKRGLEYNMNFFFPTIGEYTPLLERHLLKPVYASLFDRKTALVGEEGMMNWINMFVAKPFQNMEHAMAEEIKKEAVEKLRPILYEDGVWYADYVRIRLKAQKVEKIR</sequence>
<evidence type="ECO:0000259" key="1">
    <source>
        <dbReference type="Pfam" id="PF08241"/>
    </source>
</evidence>
<keyword evidence="2" id="KW-0489">Methyltransferase</keyword>
<dbReference type="Proteomes" id="UP000574276">
    <property type="component" value="Unassembled WGS sequence"/>
</dbReference>